<dbReference type="SUPFAM" id="SSF55811">
    <property type="entry name" value="Nudix"/>
    <property type="match status" value="1"/>
</dbReference>
<feature type="domain" description="Nudix hydrolase" evidence="3">
    <location>
        <begin position="6"/>
        <end position="137"/>
    </location>
</feature>
<dbReference type="GO" id="GO:0006754">
    <property type="term" value="P:ATP biosynthetic process"/>
    <property type="evidence" value="ECO:0007669"/>
    <property type="project" value="TreeGrafter"/>
</dbReference>
<accession>A0A5C4N859</accession>
<dbReference type="InterPro" id="IPR051325">
    <property type="entry name" value="Nudix_hydrolase_domain"/>
</dbReference>
<dbReference type="GO" id="GO:0004081">
    <property type="term" value="F:bis(5'-nucleosyl)-tetraphosphatase (asymmetrical) activity"/>
    <property type="evidence" value="ECO:0007669"/>
    <property type="project" value="TreeGrafter"/>
</dbReference>
<dbReference type="PANTHER" id="PTHR21340:SF0">
    <property type="entry name" value="BIS(5'-NUCLEOSYL)-TETRAPHOSPHATASE [ASYMMETRICAL]"/>
    <property type="match status" value="1"/>
</dbReference>
<protein>
    <submittedName>
        <fullName evidence="4">NUDIX domain-containing protein</fullName>
    </submittedName>
</protein>
<name>A0A5C4N859_9RHOB</name>
<reference evidence="4 5" key="1">
    <citation type="submission" date="2019-06" db="EMBL/GenBank/DDBJ databases">
        <authorList>
            <person name="Jiang L."/>
        </authorList>
    </citation>
    <scope>NUCLEOTIDE SEQUENCE [LARGE SCALE GENOMIC DNA]</scope>
    <source>
        <strain evidence="4 5">YIM 48858</strain>
    </source>
</reference>
<keyword evidence="5" id="KW-1185">Reference proteome</keyword>
<proteinExistence type="predicted"/>
<dbReference type="PANTHER" id="PTHR21340">
    <property type="entry name" value="DIADENOSINE 5,5-P1,P4-TETRAPHOSPHATE PYROPHOSPHOHYDROLASE MUTT"/>
    <property type="match status" value="1"/>
</dbReference>
<dbReference type="InterPro" id="IPR020084">
    <property type="entry name" value="NUDIX_hydrolase_CS"/>
</dbReference>
<organism evidence="4 5">
    <name type="scientific">Rubellimicrobium roseum</name>
    <dbReference type="NCBI Taxonomy" id="687525"/>
    <lineage>
        <taxon>Bacteria</taxon>
        <taxon>Pseudomonadati</taxon>
        <taxon>Pseudomonadota</taxon>
        <taxon>Alphaproteobacteria</taxon>
        <taxon>Rhodobacterales</taxon>
        <taxon>Roseobacteraceae</taxon>
        <taxon>Rubellimicrobium</taxon>
    </lineage>
</organism>
<dbReference type="PROSITE" id="PS00893">
    <property type="entry name" value="NUDIX_BOX"/>
    <property type="match status" value="1"/>
</dbReference>
<dbReference type="PROSITE" id="PS51462">
    <property type="entry name" value="NUDIX"/>
    <property type="match status" value="1"/>
</dbReference>
<dbReference type="RefSeq" id="WP_139082510.1">
    <property type="nucleotide sequence ID" value="NZ_VDFV01000026.1"/>
</dbReference>
<dbReference type="Pfam" id="PF00293">
    <property type="entry name" value="NUDIX"/>
    <property type="match status" value="1"/>
</dbReference>
<dbReference type="InterPro" id="IPR015797">
    <property type="entry name" value="NUDIX_hydrolase-like_dom_sf"/>
</dbReference>
<dbReference type="InterPro" id="IPR000086">
    <property type="entry name" value="NUDIX_hydrolase_dom"/>
</dbReference>
<comment type="caution">
    <text evidence="4">The sequence shown here is derived from an EMBL/GenBank/DDBJ whole genome shotgun (WGS) entry which is preliminary data.</text>
</comment>
<dbReference type="Gene3D" id="3.90.79.10">
    <property type="entry name" value="Nucleoside Triphosphate Pyrophosphohydrolase"/>
    <property type="match status" value="1"/>
</dbReference>
<dbReference type="GO" id="GO:0006167">
    <property type="term" value="P:AMP biosynthetic process"/>
    <property type="evidence" value="ECO:0007669"/>
    <property type="project" value="TreeGrafter"/>
</dbReference>
<dbReference type="OrthoDB" id="9761969at2"/>
<dbReference type="CDD" id="cd04664">
    <property type="entry name" value="NUDIX_DHNTPase_like"/>
    <property type="match status" value="1"/>
</dbReference>
<evidence type="ECO:0000259" key="3">
    <source>
        <dbReference type="PROSITE" id="PS51462"/>
    </source>
</evidence>
<dbReference type="EMBL" id="VDFV01000026">
    <property type="protein sequence ID" value="TNC68018.1"/>
    <property type="molecule type" value="Genomic_DNA"/>
</dbReference>
<dbReference type="AlphaFoldDB" id="A0A5C4N859"/>
<evidence type="ECO:0000256" key="2">
    <source>
        <dbReference type="ARBA" id="ARBA00022801"/>
    </source>
</evidence>
<evidence type="ECO:0000313" key="4">
    <source>
        <dbReference type="EMBL" id="TNC68018.1"/>
    </source>
</evidence>
<dbReference type="Proteomes" id="UP000305709">
    <property type="component" value="Unassembled WGS sequence"/>
</dbReference>
<evidence type="ECO:0000313" key="5">
    <source>
        <dbReference type="Proteomes" id="UP000305709"/>
    </source>
</evidence>
<sequence length="158" mass="17602">MPDIPVRCFAVSVIVIREGAGIWQVLLLRRTGSLRGEWCQVAGAIESGETAWQAALREIREETGLTPLTLHSADICEQFYEPARDSISLLPVFVAIVAPDGPVVLNHEHSEFRWLGFEDAAALVPFSGQRRVLRHVEREFALARPSDHLRIWPPSSAP</sequence>
<comment type="cofactor">
    <cofactor evidence="1">
        <name>Mg(2+)</name>
        <dbReference type="ChEBI" id="CHEBI:18420"/>
    </cofactor>
</comment>
<evidence type="ECO:0000256" key="1">
    <source>
        <dbReference type="ARBA" id="ARBA00001946"/>
    </source>
</evidence>
<gene>
    <name evidence="4" type="ORF">FHG71_14980</name>
</gene>
<keyword evidence="2" id="KW-0378">Hydrolase</keyword>